<feature type="transmembrane region" description="Helical" evidence="11">
    <location>
        <begin position="84"/>
        <end position="107"/>
    </location>
</feature>
<dbReference type="Pfam" id="PF02254">
    <property type="entry name" value="TrkA_N"/>
    <property type="match status" value="1"/>
</dbReference>
<organism evidence="13 14">
    <name type="scientific">Azospirillum argentinense</name>
    <dbReference type="NCBI Taxonomy" id="2970906"/>
    <lineage>
        <taxon>Bacteria</taxon>
        <taxon>Pseudomonadati</taxon>
        <taxon>Pseudomonadota</taxon>
        <taxon>Alphaproteobacteria</taxon>
        <taxon>Rhodospirillales</taxon>
        <taxon>Azospirillaceae</taxon>
        <taxon>Azospirillum</taxon>
    </lineage>
</organism>
<evidence type="ECO:0000259" key="12">
    <source>
        <dbReference type="PROSITE" id="PS51201"/>
    </source>
</evidence>
<name>A0A060DHB7_9PROT</name>
<dbReference type="GO" id="GO:0006813">
    <property type="term" value="P:potassium ion transport"/>
    <property type="evidence" value="ECO:0007669"/>
    <property type="project" value="UniProtKB-KW"/>
</dbReference>
<feature type="transmembrane region" description="Helical" evidence="11">
    <location>
        <begin position="181"/>
        <end position="203"/>
    </location>
</feature>
<feature type="transmembrane region" description="Helical" evidence="11">
    <location>
        <begin position="146"/>
        <end position="169"/>
    </location>
</feature>
<evidence type="ECO:0000256" key="6">
    <source>
        <dbReference type="ARBA" id="ARBA00022692"/>
    </source>
</evidence>
<dbReference type="RefSeq" id="WP_038528609.1">
    <property type="nucleotide sequence ID" value="NZ_CP007793.1"/>
</dbReference>
<evidence type="ECO:0000256" key="1">
    <source>
        <dbReference type="ARBA" id="ARBA00004127"/>
    </source>
</evidence>
<dbReference type="Proteomes" id="UP000027186">
    <property type="component" value="Chromosome"/>
</dbReference>
<dbReference type="PANTHER" id="PTHR46157">
    <property type="entry name" value="K(+) EFFLUX ANTIPORTER 3, CHLOROPLASTIC"/>
    <property type="match status" value="1"/>
</dbReference>
<keyword evidence="9" id="KW-0406">Ion transport</keyword>
<keyword evidence="3" id="KW-0813">Transport</keyword>
<dbReference type="GO" id="GO:0012505">
    <property type="term" value="C:endomembrane system"/>
    <property type="evidence" value="ECO:0007669"/>
    <property type="project" value="UniProtKB-SubCell"/>
</dbReference>
<dbReference type="GO" id="GO:0015297">
    <property type="term" value="F:antiporter activity"/>
    <property type="evidence" value="ECO:0007669"/>
    <property type="project" value="UniProtKB-KW"/>
</dbReference>
<dbReference type="Gene3D" id="3.40.50.720">
    <property type="entry name" value="NAD(P)-binding Rossmann-like Domain"/>
    <property type="match status" value="1"/>
</dbReference>
<evidence type="ECO:0000256" key="8">
    <source>
        <dbReference type="ARBA" id="ARBA00022989"/>
    </source>
</evidence>
<evidence type="ECO:0000256" key="11">
    <source>
        <dbReference type="SAM" id="Phobius"/>
    </source>
</evidence>
<comment type="subcellular location">
    <subcellularLocation>
        <location evidence="1">Endomembrane system</location>
        <topology evidence="1">Multi-pass membrane protein</topology>
    </subcellularLocation>
</comment>
<keyword evidence="5" id="KW-0633">Potassium transport</keyword>
<evidence type="ECO:0000256" key="4">
    <source>
        <dbReference type="ARBA" id="ARBA00022449"/>
    </source>
</evidence>
<dbReference type="NCBIfam" id="TIGR00932">
    <property type="entry name" value="2a37"/>
    <property type="match status" value="1"/>
</dbReference>
<dbReference type="AlphaFoldDB" id="A0A060DHB7"/>
<dbReference type="FunFam" id="3.40.50.720:FF:000036">
    <property type="entry name" value="Glutathione-regulated potassium-efflux system protein KefB"/>
    <property type="match status" value="1"/>
</dbReference>
<keyword evidence="7" id="KW-0630">Potassium</keyword>
<dbReference type="GO" id="GO:1902600">
    <property type="term" value="P:proton transmembrane transport"/>
    <property type="evidence" value="ECO:0007669"/>
    <property type="project" value="InterPro"/>
</dbReference>
<dbReference type="EMBL" id="CP007793">
    <property type="protein sequence ID" value="AIB12145.1"/>
    <property type="molecule type" value="Genomic_DNA"/>
</dbReference>
<keyword evidence="8 11" id="KW-1133">Transmembrane helix</keyword>
<feature type="transmembrane region" description="Helical" evidence="11">
    <location>
        <begin position="338"/>
        <end position="364"/>
    </location>
</feature>
<gene>
    <name evidence="13" type="ORF">ABAZ39_09050</name>
</gene>
<evidence type="ECO:0000256" key="2">
    <source>
        <dbReference type="ARBA" id="ARBA00005551"/>
    </source>
</evidence>
<keyword evidence="10 11" id="KW-0472">Membrane</keyword>
<dbReference type="KEGG" id="abq:ABAZ39_09050"/>
<feature type="transmembrane region" description="Helical" evidence="11">
    <location>
        <begin position="271"/>
        <end position="289"/>
    </location>
</feature>
<feature type="transmembrane region" description="Helical" evidence="11">
    <location>
        <begin position="296"/>
        <end position="318"/>
    </location>
</feature>
<dbReference type="InterPro" id="IPR004771">
    <property type="entry name" value="K/H_exchanger"/>
</dbReference>
<evidence type="ECO:0000256" key="3">
    <source>
        <dbReference type="ARBA" id="ARBA00022448"/>
    </source>
</evidence>
<comment type="similarity">
    <text evidence="2">Belongs to the monovalent cation:proton antiporter 2 (CPA2) transporter (TC 2.A.37) family.</text>
</comment>
<keyword evidence="4" id="KW-0050">Antiport</keyword>
<dbReference type="PANTHER" id="PTHR46157:SF4">
    <property type="entry name" value="K(+) EFFLUX ANTIPORTER 3, CHLOROPLASTIC"/>
    <property type="match status" value="1"/>
</dbReference>
<dbReference type="InterPro" id="IPR006153">
    <property type="entry name" value="Cation/H_exchanger_TM"/>
</dbReference>
<dbReference type="SUPFAM" id="SSF51735">
    <property type="entry name" value="NAD(P)-binding Rossmann-fold domains"/>
    <property type="match status" value="1"/>
</dbReference>
<dbReference type="InterPro" id="IPR036291">
    <property type="entry name" value="NAD(P)-bd_dom_sf"/>
</dbReference>
<dbReference type="GO" id="GO:0005886">
    <property type="term" value="C:plasma membrane"/>
    <property type="evidence" value="ECO:0007669"/>
    <property type="project" value="TreeGrafter"/>
</dbReference>
<dbReference type="InterPro" id="IPR003148">
    <property type="entry name" value="RCK_N"/>
</dbReference>
<evidence type="ECO:0000256" key="7">
    <source>
        <dbReference type="ARBA" id="ARBA00022958"/>
    </source>
</evidence>
<evidence type="ECO:0000256" key="5">
    <source>
        <dbReference type="ARBA" id="ARBA00022538"/>
    </source>
</evidence>
<sequence length="602" mass="64006">MPDFVTLVVLLAAVVLAVPVAKRIGFGGPLGYLAAGLAIGPGGLGLVTDVEAIRHVSELGVIMLLFLIGLELRPARLWVMRRSVLGLGGAQVAVTSVVIAAATIFLLGFTPAAAAVTGFGLSLSSTAMVLPMLAERELLTTNAGRSAFSILLFQDLAIIPAVALLPLLGHGAGEVPDAGTAWLAVLKAGGAIAVILAGGRYLLRPVLRIVDGARTPEIFTATALLIVLGTALFAAWAGLSMSLGAFMAGVLLSDSEYRHEVQADIAPFEGLLLGLFFVSVGMGADVAALMAEPVRYLSLALGLMALKAAVLFGLARLSGLRPGGSTRLSTVLSQGGEFGFVLFGLAVGVGAMSGGQAATAMLVVTLSMIATPFVFAAEERWLAPRLIVKPVRPYDTIAPDGEPPVLICGFGRVGQIVGRVLRLRGIPFTALEQSAEQVDVVRRFGNKVYYGDPSRLDLLRAAGADKAKVLVVALEDMEQSLRVVELATRHFPHLVIHARARNRRHAHFLMDRGVTHFVRETYDSSLRLTGGVLESLGLPPEETRHTLDTFREHDERTLIRQHAVHHDENRLIQTSRQAAAELQALFEADREDPEGERDRKTV</sequence>
<dbReference type="GO" id="GO:0008324">
    <property type="term" value="F:monoatomic cation transmembrane transporter activity"/>
    <property type="evidence" value="ECO:0007669"/>
    <property type="project" value="InterPro"/>
</dbReference>
<keyword evidence="6 11" id="KW-0812">Transmembrane</keyword>
<feature type="transmembrane region" description="Helical" evidence="11">
    <location>
        <begin position="224"/>
        <end position="251"/>
    </location>
</feature>
<proteinExistence type="inferred from homology"/>
<feature type="transmembrane region" description="Helical" evidence="11">
    <location>
        <begin position="52"/>
        <end position="72"/>
    </location>
</feature>
<accession>A0A060DHB7</accession>
<evidence type="ECO:0000313" key="14">
    <source>
        <dbReference type="Proteomes" id="UP000027186"/>
    </source>
</evidence>
<reference evidence="13 14" key="1">
    <citation type="journal article" date="2014" name="Genome Announc.">
        <title>Complete Genome Sequence of the Model Rhizosphere Strain Azospirillum brasilense Az39, Successfully Applied in Agriculture.</title>
        <authorList>
            <person name="Rivera D."/>
            <person name="Revale S."/>
            <person name="Molina R."/>
            <person name="Gualpa J."/>
            <person name="Puente M."/>
            <person name="Maroniche G."/>
            <person name="Paris G."/>
            <person name="Baker D."/>
            <person name="Clavijo B."/>
            <person name="McLay K."/>
            <person name="Spaepen S."/>
            <person name="Perticari A."/>
            <person name="Vazquez M."/>
            <person name="Wisniewski-Dye F."/>
            <person name="Watkins C."/>
            <person name="Martinez-Abarca F."/>
            <person name="Vanderleyden J."/>
            <person name="Cassan F."/>
        </authorList>
    </citation>
    <scope>NUCLEOTIDE SEQUENCE [LARGE SCALE GENOMIC DNA]</scope>
    <source>
        <strain evidence="13 14">Az39</strain>
    </source>
</reference>
<protein>
    <submittedName>
        <fullName evidence="13">Potassium transporter KefB</fullName>
    </submittedName>
</protein>
<dbReference type="PROSITE" id="PS51201">
    <property type="entry name" value="RCK_N"/>
    <property type="match status" value="1"/>
</dbReference>
<evidence type="ECO:0000313" key="13">
    <source>
        <dbReference type="EMBL" id="AIB12145.1"/>
    </source>
</evidence>
<feature type="transmembrane region" description="Helical" evidence="11">
    <location>
        <begin position="113"/>
        <end position="134"/>
    </location>
</feature>
<dbReference type="Pfam" id="PF00999">
    <property type="entry name" value="Na_H_Exchanger"/>
    <property type="match status" value="1"/>
</dbReference>
<dbReference type="Gene3D" id="1.20.1530.20">
    <property type="match status" value="1"/>
</dbReference>
<dbReference type="InterPro" id="IPR038770">
    <property type="entry name" value="Na+/solute_symporter_sf"/>
</dbReference>
<feature type="domain" description="RCK N-terminal" evidence="12">
    <location>
        <begin position="402"/>
        <end position="526"/>
    </location>
</feature>
<evidence type="ECO:0000256" key="10">
    <source>
        <dbReference type="ARBA" id="ARBA00023136"/>
    </source>
</evidence>
<evidence type="ECO:0000256" key="9">
    <source>
        <dbReference type="ARBA" id="ARBA00023065"/>
    </source>
</evidence>